<comment type="caution">
    <text evidence="1">The sequence shown here is derived from an EMBL/GenBank/DDBJ whole genome shotgun (WGS) entry which is preliminary data.</text>
</comment>
<reference evidence="1" key="1">
    <citation type="journal article" date="2015" name="Proc. Natl. Acad. Sci. U.S.A.">
        <title>Networks of energetic and metabolic interactions define dynamics in microbial communities.</title>
        <authorList>
            <person name="Embree M."/>
            <person name="Liu J.K."/>
            <person name="Al-Bassam M.M."/>
            <person name="Zengler K."/>
        </authorList>
    </citation>
    <scope>NUCLEOTIDE SEQUENCE</scope>
</reference>
<evidence type="ECO:0000313" key="1">
    <source>
        <dbReference type="EMBL" id="KUG16010.1"/>
    </source>
</evidence>
<sequence>MKSIKSTNSACLVAIIFCFAVMSMSSPTAADDYTDLMKLIADSEDVRIDAQDLAFLLVTHGFNAEPKGDSVIVKLDDVVYEMTPNGVEPGLADILIEDSKPQVKAPPSAPELHNG</sequence>
<gene>
    <name evidence="1" type="ORF">ASZ90_014341</name>
</gene>
<name>A0A0W8F526_9ZZZZ</name>
<organism evidence="1">
    <name type="scientific">hydrocarbon metagenome</name>
    <dbReference type="NCBI Taxonomy" id="938273"/>
    <lineage>
        <taxon>unclassified sequences</taxon>
        <taxon>metagenomes</taxon>
        <taxon>ecological metagenomes</taxon>
    </lineage>
</organism>
<accession>A0A0W8F526</accession>
<dbReference type="EMBL" id="LNQE01001517">
    <property type="protein sequence ID" value="KUG16010.1"/>
    <property type="molecule type" value="Genomic_DNA"/>
</dbReference>
<dbReference type="AlphaFoldDB" id="A0A0W8F526"/>
<proteinExistence type="predicted"/>
<protein>
    <submittedName>
        <fullName evidence="1">Uncharacterized protein</fullName>
    </submittedName>
</protein>